<evidence type="ECO:0000256" key="1">
    <source>
        <dbReference type="SAM" id="Phobius"/>
    </source>
</evidence>
<keyword evidence="1" id="KW-1133">Transmembrane helix</keyword>
<comment type="caution">
    <text evidence="2">The sequence shown here is derived from an EMBL/GenBank/DDBJ whole genome shotgun (WGS) entry which is preliminary data.</text>
</comment>
<organism evidence="2 3">
    <name type="scientific">Paraburkholderia graminis (strain ATCC 700544 / DSM 17151 / LMG 18924 / NCIMB 13744 / C4D1M)</name>
    <dbReference type="NCBI Taxonomy" id="396598"/>
    <lineage>
        <taxon>Bacteria</taxon>
        <taxon>Pseudomonadati</taxon>
        <taxon>Pseudomonadota</taxon>
        <taxon>Betaproteobacteria</taxon>
        <taxon>Burkholderiales</taxon>
        <taxon>Burkholderiaceae</taxon>
        <taxon>Paraburkholderia</taxon>
    </lineage>
</organism>
<sequence>MTVSMNACFEGPGSLRAGTIGLTLALFVSSATPRRVVRR</sequence>
<evidence type="ECO:0000313" key="2">
    <source>
        <dbReference type="EMBL" id="EDT06645.1"/>
    </source>
</evidence>
<name>B1GB44_PARG4</name>
<gene>
    <name evidence="2" type="ORF">BgramDRAFT_6581</name>
</gene>
<dbReference type="EMBL" id="ABLD01000050">
    <property type="protein sequence ID" value="EDT06645.1"/>
    <property type="molecule type" value="Genomic_DNA"/>
</dbReference>
<proteinExistence type="predicted"/>
<keyword evidence="3" id="KW-1185">Reference proteome</keyword>
<evidence type="ECO:0000313" key="3">
    <source>
        <dbReference type="Proteomes" id="UP000005045"/>
    </source>
</evidence>
<keyword evidence="1" id="KW-0812">Transmembrane</keyword>
<reference evidence="2 3" key="1">
    <citation type="submission" date="2008-03" db="EMBL/GenBank/DDBJ databases">
        <title>Sequencing of the draft genome and assembly of Burkholderia graminis C4D1M.</title>
        <authorList>
            <consortium name="US DOE Joint Genome Institute (JGI-PGF)"/>
            <person name="Copeland A."/>
            <person name="Lucas S."/>
            <person name="Lapidus A."/>
            <person name="Glavina del Rio T."/>
            <person name="Dalin E."/>
            <person name="Tice H."/>
            <person name="Bruce D."/>
            <person name="Goodwin L."/>
            <person name="Pitluck S."/>
            <person name="Larimer F."/>
            <person name="Land M.L."/>
            <person name="Hauser L."/>
            <person name="Tiedje J."/>
            <person name="Richardson P."/>
        </authorList>
    </citation>
    <scope>NUCLEOTIDE SEQUENCE [LARGE SCALE GENOMIC DNA]</scope>
    <source>
        <strain evidence="3">ATCC 700544 / DSM 17151 / LMG 18924 / NCIMB 13744 / C4D1M</strain>
    </source>
</reference>
<dbReference type="Proteomes" id="UP000005045">
    <property type="component" value="Unassembled WGS sequence"/>
</dbReference>
<keyword evidence="1" id="KW-0472">Membrane</keyword>
<accession>B1GB44</accession>
<feature type="transmembrane region" description="Helical" evidence="1">
    <location>
        <begin position="15"/>
        <end position="33"/>
    </location>
</feature>
<dbReference type="AlphaFoldDB" id="B1GB44"/>
<protein>
    <submittedName>
        <fullName evidence="2">Uncharacterized protein</fullName>
    </submittedName>
</protein>